<evidence type="ECO:0000313" key="11">
    <source>
        <dbReference type="EMBL" id="CAK8679828.1"/>
    </source>
</evidence>
<comment type="subcellular location">
    <subcellularLocation>
        <location evidence="1 10">Golgi apparatus membrane</location>
        <topology evidence="1 10">Single-pass type II membrane protein</topology>
    </subcellularLocation>
</comment>
<evidence type="ECO:0000256" key="3">
    <source>
        <dbReference type="ARBA" id="ARBA00022676"/>
    </source>
</evidence>
<evidence type="ECO:0000256" key="4">
    <source>
        <dbReference type="ARBA" id="ARBA00022679"/>
    </source>
</evidence>
<dbReference type="EC" id="2.4.1.-" evidence="10"/>
<protein>
    <recommendedName>
        <fullName evidence="10">Hexosyltransferase</fullName>
        <ecNumber evidence="10">2.4.1.-</ecNumber>
    </recommendedName>
</protein>
<dbReference type="Pfam" id="PF01762">
    <property type="entry name" value="Galactosyl_T"/>
    <property type="match status" value="1"/>
</dbReference>
<evidence type="ECO:0000256" key="6">
    <source>
        <dbReference type="ARBA" id="ARBA00022968"/>
    </source>
</evidence>
<keyword evidence="9" id="KW-0472">Membrane</keyword>
<keyword evidence="6" id="KW-0735">Signal-anchor</keyword>
<name>A0ABP0FLE0_CLALP</name>
<keyword evidence="4" id="KW-0808">Transferase</keyword>
<evidence type="ECO:0000313" key="12">
    <source>
        <dbReference type="Proteomes" id="UP001642483"/>
    </source>
</evidence>
<reference evidence="11 12" key="1">
    <citation type="submission" date="2024-02" db="EMBL/GenBank/DDBJ databases">
        <authorList>
            <person name="Daric V."/>
            <person name="Darras S."/>
        </authorList>
    </citation>
    <scope>NUCLEOTIDE SEQUENCE [LARGE SCALE GENOMIC DNA]</scope>
</reference>
<keyword evidence="8 10" id="KW-0333">Golgi apparatus</keyword>
<dbReference type="PANTHER" id="PTHR11214:SF283">
    <property type="entry name" value="N-ACETYLLACTOSAMINIDE BETA-1,3-N-ACETYLGLUCOSAMINYLTRANSFERASE 4-LIKE"/>
    <property type="match status" value="1"/>
</dbReference>
<keyword evidence="5" id="KW-0812">Transmembrane</keyword>
<proteinExistence type="inferred from homology"/>
<dbReference type="InterPro" id="IPR002659">
    <property type="entry name" value="Glyco_trans_31"/>
</dbReference>
<evidence type="ECO:0000256" key="2">
    <source>
        <dbReference type="ARBA" id="ARBA00008661"/>
    </source>
</evidence>
<evidence type="ECO:0000256" key="5">
    <source>
        <dbReference type="ARBA" id="ARBA00022692"/>
    </source>
</evidence>
<evidence type="ECO:0000256" key="10">
    <source>
        <dbReference type="RuleBase" id="RU363063"/>
    </source>
</evidence>
<evidence type="ECO:0000256" key="9">
    <source>
        <dbReference type="ARBA" id="ARBA00023136"/>
    </source>
</evidence>
<gene>
    <name evidence="11" type="ORF">CVLEPA_LOCUS10078</name>
</gene>
<keyword evidence="7" id="KW-1133">Transmembrane helix</keyword>
<comment type="caution">
    <text evidence="11">The sequence shown here is derived from an EMBL/GenBank/DDBJ whole genome shotgun (WGS) entry which is preliminary data.</text>
</comment>
<evidence type="ECO:0000256" key="1">
    <source>
        <dbReference type="ARBA" id="ARBA00004323"/>
    </source>
</evidence>
<dbReference type="Proteomes" id="UP001642483">
    <property type="component" value="Unassembled WGS sequence"/>
</dbReference>
<keyword evidence="12" id="KW-1185">Reference proteome</keyword>
<dbReference type="PANTHER" id="PTHR11214">
    <property type="entry name" value="BETA-1,3-N-ACETYLGLUCOSAMINYLTRANSFERASE"/>
    <property type="match status" value="1"/>
</dbReference>
<comment type="similarity">
    <text evidence="2 10">Belongs to the glycosyltransferase 31 family.</text>
</comment>
<accession>A0ABP0FLE0</accession>
<keyword evidence="3 10" id="KW-0328">Glycosyltransferase</keyword>
<sequence length="194" mass="23391">MVAFYRNIGLKTLAGMKWAAENLPISYYYSTSDDDMWIDMLKVKELIDQYRGVVVEKDWPEFPIICTYKWWRGSAEPLRNQWDKNSVSKEQYRWPYWPAFCFGGMYTTSVNVIKQLWELSTKSLPFYNVDDVWITGLLRQKLQMPSEMVIRPDQHAAKHYREFKKTNAKKVLKKFTQQWRSFLKTIENKNVCWW</sequence>
<dbReference type="EMBL" id="CAWYQH010000068">
    <property type="protein sequence ID" value="CAK8679828.1"/>
    <property type="molecule type" value="Genomic_DNA"/>
</dbReference>
<evidence type="ECO:0000256" key="7">
    <source>
        <dbReference type="ARBA" id="ARBA00022989"/>
    </source>
</evidence>
<evidence type="ECO:0000256" key="8">
    <source>
        <dbReference type="ARBA" id="ARBA00023034"/>
    </source>
</evidence>
<organism evidence="11 12">
    <name type="scientific">Clavelina lepadiformis</name>
    <name type="common">Light-bulb sea squirt</name>
    <name type="synonym">Ascidia lepadiformis</name>
    <dbReference type="NCBI Taxonomy" id="159417"/>
    <lineage>
        <taxon>Eukaryota</taxon>
        <taxon>Metazoa</taxon>
        <taxon>Chordata</taxon>
        <taxon>Tunicata</taxon>
        <taxon>Ascidiacea</taxon>
        <taxon>Aplousobranchia</taxon>
        <taxon>Clavelinidae</taxon>
        <taxon>Clavelina</taxon>
    </lineage>
</organism>